<sequence>MPQHHPTLEAEPSSNWVETFKSRVGADSLETINVDETFQAVSYTIDFYQNDVSIAISTYPCATQGPVLRNLAADDIASGIADIQFGHNGKIDRWKKDTTIQWAAYLQGYPTPDLAVYAARKLNEAAMKWNSLSLGVKFKWVSRLEDAAFVLGYGGDQGPTCARAFFPNSNDINPIYVYKRAFEAGLINNMDGFFLHELGHVLGLHHEFAPENPTHEGRTLTFGTRNPKSVMGYTYPPRMQPSDEVSTKLFYEFAGTSIEGWPIQDWTPNN</sequence>
<reference evidence="2" key="1">
    <citation type="submission" date="2022-11" db="EMBL/GenBank/DDBJ databases">
        <authorList>
            <person name="Petersen C."/>
        </authorList>
    </citation>
    <scope>NUCLEOTIDE SEQUENCE</scope>
    <source>
        <strain evidence="2">IBT 30761</strain>
    </source>
</reference>
<proteinExistence type="predicted"/>
<dbReference type="OrthoDB" id="406838at2759"/>
<protein>
    <recommendedName>
        <fullName evidence="1">Peptidase metallopeptidase domain-containing protein</fullName>
    </recommendedName>
</protein>
<dbReference type="SUPFAM" id="SSF55486">
    <property type="entry name" value="Metalloproteases ('zincins'), catalytic domain"/>
    <property type="match status" value="1"/>
</dbReference>
<gene>
    <name evidence="2" type="ORF">N7532_000910</name>
</gene>
<dbReference type="InterPro" id="IPR024079">
    <property type="entry name" value="MetalloPept_cat_dom_sf"/>
</dbReference>
<dbReference type="Proteomes" id="UP001149074">
    <property type="component" value="Unassembled WGS sequence"/>
</dbReference>
<dbReference type="RefSeq" id="XP_056478445.1">
    <property type="nucleotide sequence ID" value="XM_056613404.1"/>
</dbReference>
<dbReference type="GeneID" id="81352383"/>
<organism evidence="2 3">
    <name type="scientific">Penicillium argentinense</name>
    <dbReference type="NCBI Taxonomy" id="1131581"/>
    <lineage>
        <taxon>Eukaryota</taxon>
        <taxon>Fungi</taxon>
        <taxon>Dikarya</taxon>
        <taxon>Ascomycota</taxon>
        <taxon>Pezizomycotina</taxon>
        <taxon>Eurotiomycetes</taxon>
        <taxon>Eurotiomycetidae</taxon>
        <taxon>Eurotiales</taxon>
        <taxon>Aspergillaceae</taxon>
        <taxon>Penicillium</taxon>
    </lineage>
</organism>
<dbReference type="GO" id="GO:0008237">
    <property type="term" value="F:metallopeptidase activity"/>
    <property type="evidence" value="ECO:0007669"/>
    <property type="project" value="InterPro"/>
</dbReference>
<evidence type="ECO:0000259" key="1">
    <source>
        <dbReference type="SMART" id="SM00235"/>
    </source>
</evidence>
<dbReference type="EMBL" id="JAPQKI010000002">
    <property type="protein sequence ID" value="KAJ5110375.1"/>
    <property type="molecule type" value="Genomic_DNA"/>
</dbReference>
<comment type="caution">
    <text evidence="2">The sequence shown here is derived from an EMBL/GenBank/DDBJ whole genome shotgun (WGS) entry which is preliminary data.</text>
</comment>
<dbReference type="GO" id="GO:0008270">
    <property type="term" value="F:zinc ion binding"/>
    <property type="evidence" value="ECO:0007669"/>
    <property type="project" value="InterPro"/>
</dbReference>
<accession>A0A9W9G2D3</accession>
<name>A0A9W9G2D3_9EURO</name>
<dbReference type="SMART" id="SM00235">
    <property type="entry name" value="ZnMc"/>
    <property type="match status" value="1"/>
</dbReference>
<evidence type="ECO:0000313" key="3">
    <source>
        <dbReference type="Proteomes" id="UP001149074"/>
    </source>
</evidence>
<feature type="domain" description="Peptidase metallopeptidase" evidence="1">
    <location>
        <begin position="90"/>
        <end position="237"/>
    </location>
</feature>
<evidence type="ECO:0000313" key="2">
    <source>
        <dbReference type="EMBL" id="KAJ5110375.1"/>
    </source>
</evidence>
<dbReference type="GO" id="GO:0006508">
    <property type="term" value="P:proteolysis"/>
    <property type="evidence" value="ECO:0007669"/>
    <property type="project" value="InterPro"/>
</dbReference>
<reference evidence="2" key="2">
    <citation type="journal article" date="2023" name="IMA Fungus">
        <title>Comparative genomic study of the Penicillium genus elucidates a diverse pangenome and 15 lateral gene transfer events.</title>
        <authorList>
            <person name="Petersen C."/>
            <person name="Sorensen T."/>
            <person name="Nielsen M.R."/>
            <person name="Sondergaard T.E."/>
            <person name="Sorensen J.L."/>
            <person name="Fitzpatrick D.A."/>
            <person name="Frisvad J.C."/>
            <person name="Nielsen K.L."/>
        </authorList>
    </citation>
    <scope>NUCLEOTIDE SEQUENCE</scope>
    <source>
        <strain evidence="2">IBT 30761</strain>
    </source>
</reference>
<dbReference type="Gene3D" id="3.40.390.10">
    <property type="entry name" value="Collagenase (Catalytic Domain)"/>
    <property type="match status" value="1"/>
</dbReference>
<keyword evidence="3" id="KW-1185">Reference proteome</keyword>
<dbReference type="InterPro" id="IPR006026">
    <property type="entry name" value="Peptidase_Metallo"/>
</dbReference>
<dbReference type="AlphaFoldDB" id="A0A9W9G2D3"/>